<dbReference type="Proteomes" id="UP000754563">
    <property type="component" value="Unassembled WGS sequence"/>
</dbReference>
<keyword evidence="4 7" id="KW-0805">Transcription regulation</keyword>
<dbReference type="InterPro" id="IPR007159">
    <property type="entry name" value="SpoVT-AbrB_dom"/>
</dbReference>
<dbReference type="AlphaFoldDB" id="A0A955L7A2"/>
<dbReference type="CDD" id="cd16320">
    <property type="entry name" value="MraZ_N"/>
    <property type="match status" value="1"/>
</dbReference>
<reference evidence="9" key="1">
    <citation type="submission" date="2020-04" db="EMBL/GenBank/DDBJ databases">
        <authorList>
            <person name="Zhang T."/>
        </authorList>
    </citation>
    <scope>NUCLEOTIDE SEQUENCE</scope>
    <source>
        <strain evidence="9">HKST-UBA11</strain>
    </source>
</reference>
<evidence type="ECO:0000256" key="6">
    <source>
        <dbReference type="ARBA" id="ARBA00023163"/>
    </source>
</evidence>
<dbReference type="Pfam" id="PF02381">
    <property type="entry name" value="MraZ"/>
    <property type="match status" value="2"/>
</dbReference>
<evidence type="ECO:0000256" key="7">
    <source>
        <dbReference type="HAMAP-Rule" id="MF_01008"/>
    </source>
</evidence>
<keyword evidence="2 7" id="KW-0963">Cytoplasm</keyword>
<dbReference type="GO" id="GO:2000143">
    <property type="term" value="P:negative regulation of DNA-templated transcription initiation"/>
    <property type="evidence" value="ECO:0007669"/>
    <property type="project" value="TreeGrafter"/>
</dbReference>
<dbReference type="InterPro" id="IPR003444">
    <property type="entry name" value="MraZ"/>
</dbReference>
<proteinExistence type="inferred from homology"/>
<evidence type="ECO:0000259" key="8">
    <source>
        <dbReference type="PROSITE" id="PS51740"/>
    </source>
</evidence>
<dbReference type="InterPro" id="IPR035644">
    <property type="entry name" value="MraZ_C"/>
</dbReference>
<dbReference type="NCBIfam" id="TIGR00242">
    <property type="entry name" value="division/cell wall cluster transcriptional repressor MraZ"/>
    <property type="match status" value="1"/>
</dbReference>
<comment type="subunit">
    <text evidence="7">Forms oligomers.</text>
</comment>
<name>A0A955L7A2_9BACT</name>
<dbReference type="GO" id="GO:0009295">
    <property type="term" value="C:nucleoid"/>
    <property type="evidence" value="ECO:0007669"/>
    <property type="project" value="UniProtKB-SubCell"/>
</dbReference>
<dbReference type="PANTHER" id="PTHR34701:SF1">
    <property type="entry name" value="TRANSCRIPTIONAL REGULATOR MRAZ"/>
    <property type="match status" value="1"/>
</dbReference>
<dbReference type="SUPFAM" id="SSF89447">
    <property type="entry name" value="AbrB/MazE/MraZ-like"/>
    <property type="match status" value="1"/>
</dbReference>
<protein>
    <recommendedName>
        <fullName evidence="1 7">Transcriptional regulator MraZ</fullName>
    </recommendedName>
</protein>
<dbReference type="HAMAP" id="MF_01008">
    <property type="entry name" value="MraZ"/>
    <property type="match status" value="1"/>
</dbReference>
<dbReference type="GO" id="GO:0005737">
    <property type="term" value="C:cytoplasm"/>
    <property type="evidence" value="ECO:0007669"/>
    <property type="project" value="UniProtKB-UniRule"/>
</dbReference>
<sequence length="141" mass="16199">MLIGEYSGKLAEKNRTALPKKLRDELKGTMYMTRGYEQCILVLDEKRWQMLLRTIEIKPFLHQTIRDTKRFLLGGASEIQLDSQGRCMIPAHLQEYGAIEKDLVFVGVGDWIEIWNLDTWNSKIAELSNSAADIAERLGQN</sequence>
<evidence type="ECO:0000313" key="10">
    <source>
        <dbReference type="Proteomes" id="UP000754563"/>
    </source>
</evidence>
<comment type="similarity">
    <text evidence="7">Belongs to the MraZ family.</text>
</comment>
<evidence type="ECO:0000256" key="1">
    <source>
        <dbReference type="ARBA" id="ARBA00013860"/>
    </source>
</evidence>
<dbReference type="Gene3D" id="3.40.1550.20">
    <property type="entry name" value="Transcriptional regulator MraZ domain"/>
    <property type="match status" value="1"/>
</dbReference>
<gene>
    <name evidence="7 9" type="primary">mraZ</name>
    <name evidence="9" type="ORF">KC717_01385</name>
</gene>
<dbReference type="InterPro" id="IPR020603">
    <property type="entry name" value="MraZ_dom"/>
</dbReference>
<dbReference type="CDD" id="cd16321">
    <property type="entry name" value="MraZ_C"/>
    <property type="match status" value="1"/>
</dbReference>
<dbReference type="PANTHER" id="PTHR34701">
    <property type="entry name" value="TRANSCRIPTIONAL REGULATOR MRAZ"/>
    <property type="match status" value="1"/>
</dbReference>
<dbReference type="InterPro" id="IPR037914">
    <property type="entry name" value="SpoVT-AbrB_sf"/>
</dbReference>
<evidence type="ECO:0000256" key="3">
    <source>
        <dbReference type="ARBA" id="ARBA00022737"/>
    </source>
</evidence>
<dbReference type="EMBL" id="JAGQLH010000011">
    <property type="protein sequence ID" value="MCA9385279.1"/>
    <property type="molecule type" value="Genomic_DNA"/>
</dbReference>
<evidence type="ECO:0000256" key="4">
    <source>
        <dbReference type="ARBA" id="ARBA00023015"/>
    </source>
</evidence>
<keyword evidence="6 7" id="KW-0804">Transcription</keyword>
<comment type="subcellular location">
    <subcellularLocation>
        <location evidence="7">Cytoplasm</location>
        <location evidence="7">Nucleoid</location>
    </subcellularLocation>
</comment>
<dbReference type="InterPro" id="IPR038619">
    <property type="entry name" value="MraZ_sf"/>
</dbReference>
<evidence type="ECO:0000313" key="9">
    <source>
        <dbReference type="EMBL" id="MCA9385279.1"/>
    </source>
</evidence>
<evidence type="ECO:0000256" key="5">
    <source>
        <dbReference type="ARBA" id="ARBA00023125"/>
    </source>
</evidence>
<dbReference type="GO" id="GO:0003700">
    <property type="term" value="F:DNA-binding transcription factor activity"/>
    <property type="evidence" value="ECO:0007669"/>
    <property type="project" value="UniProtKB-UniRule"/>
</dbReference>
<accession>A0A955L7A2</accession>
<evidence type="ECO:0000256" key="2">
    <source>
        <dbReference type="ARBA" id="ARBA00022490"/>
    </source>
</evidence>
<dbReference type="PROSITE" id="PS51740">
    <property type="entry name" value="SPOVT_ABRB"/>
    <property type="match status" value="1"/>
</dbReference>
<feature type="domain" description="SpoVT-AbrB" evidence="8">
    <location>
        <begin position="76"/>
        <end position="119"/>
    </location>
</feature>
<dbReference type="InterPro" id="IPR035642">
    <property type="entry name" value="MraZ_N"/>
</dbReference>
<keyword evidence="5 7" id="KW-0238">DNA-binding</keyword>
<comment type="caution">
    <text evidence="9">The sequence shown here is derived from an EMBL/GenBank/DDBJ whole genome shotgun (WGS) entry which is preliminary data.</text>
</comment>
<keyword evidence="3" id="KW-0677">Repeat</keyword>
<reference evidence="9" key="2">
    <citation type="journal article" date="2021" name="Microbiome">
        <title>Successional dynamics and alternative stable states in a saline activated sludge microbial community over 9 years.</title>
        <authorList>
            <person name="Wang Y."/>
            <person name="Ye J."/>
            <person name="Ju F."/>
            <person name="Liu L."/>
            <person name="Boyd J.A."/>
            <person name="Deng Y."/>
            <person name="Parks D.H."/>
            <person name="Jiang X."/>
            <person name="Yin X."/>
            <person name="Woodcroft B.J."/>
            <person name="Tyson G.W."/>
            <person name="Hugenholtz P."/>
            <person name="Polz M.F."/>
            <person name="Zhang T."/>
        </authorList>
    </citation>
    <scope>NUCLEOTIDE SEQUENCE</scope>
    <source>
        <strain evidence="9">HKST-UBA11</strain>
    </source>
</reference>
<organism evidence="9 10">
    <name type="scientific">Candidatus Dojkabacteria bacterium</name>
    <dbReference type="NCBI Taxonomy" id="2099670"/>
    <lineage>
        <taxon>Bacteria</taxon>
        <taxon>Candidatus Dojkabacteria</taxon>
    </lineage>
</organism>
<dbReference type="GO" id="GO:0000976">
    <property type="term" value="F:transcription cis-regulatory region binding"/>
    <property type="evidence" value="ECO:0007669"/>
    <property type="project" value="TreeGrafter"/>
</dbReference>